<sequence>MLFEILNRLGSRAERLMMYPSNMLPPDASTGNSDDARLLIKARDEYKVRLRPIQVQHRSGSDPTWADSFTKLLAFNQTEYTRVLSLDSDATILQPMDELFLLPPCPVAMPRAYWLYPDKQILSSQVMLVQPSVVEFERIMAEVERSGSNDYDMEIVNNLYKDQALILPHRPYDMLTAEFRTEDHAQYLGSDREKWDPVAMFNEAKFLHFSDWPVPKPWIKTPDSVREEKQPKCHESNGVESCVERQLWNGFYTDFAERRQVRDVR</sequence>
<dbReference type="InterPro" id="IPR050587">
    <property type="entry name" value="GNT1/Glycosyltrans_8"/>
</dbReference>
<accession>A0AAJ0FXI2</accession>
<dbReference type="EMBL" id="JASWJB010000260">
    <property type="protein sequence ID" value="KAK2592545.1"/>
    <property type="molecule type" value="Genomic_DNA"/>
</dbReference>
<keyword evidence="1" id="KW-0328">Glycosyltransferase</keyword>
<protein>
    <submittedName>
        <fullName evidence="1">N-acetylglucosaminyltransferase</fullName>
    </submittedName>
</protein>
<dbReference type="SUPFAM" id="SSF53448">
    <property type="entry name" value="Nucleotide-diphospho-sugar transferases"/>
    <property type="match status" value="1"/>
</dbReference>
<dbReference type="GO" id="GO:0016757">
    <property type="term" value="F:glycosyltransferase activity"/>
    <property type="evidence" value="ECO:0007669"/>
    <property type="project" value="UniProtKB-KW"/>
</dbReference>
<dbReference type="Proteomes" id="UP001251528">
    <property type="component" value="Unassembled WGS sequence"/>
</dbReference>
<dbReference type="InterPro" id="IPR029044">
    <property type="entry name" value="Nucleotide-diphossugar_trans"/>
</dbReference>
<organism evidence="1 2">
    <name type="scientific">Conoideocrella luteorostrata</name>
    <dbReference type="NCBI Taxonomy" id="1105319"/>
    <lineage>
        <taxon>Eukaryota</taxon>
        <taxon>Fungi</taxon>
        <taxon>Dikarya</taxon>
        <taxon>Ascomycota</taxon>
        <taxon>Pezizomycotina</taxon>
        <taxon>Sordariomycetes</taxon>
        <taxon>Hypocreomycetidae</taxon>
        <taxon>Hypocreales</taxon>
        <taxon>Clavicipitaceae</taxon>
        <taxon>Conoideocrella</taxon>
    </lineage>
</organism>
<reference evidence="1" key="1">
    <citation type="submission" date="2023-06" db="EMBL/GenBank/DDBJ databases">
        <title>Conoideocrella luteorostrata (Hypocreales: Clavicipitaceae), a potential biocontrol fungus for elongate hemlock scale in United States Christmas tree production areas.</title>
        <authorList>
            <person name="Barrett H."/>
            <person name="Lovett B."/>
            <person name="Macias A.M."/>
            <person name="Stajich J.E."/>
            <person name="Kasson M.T."/>
        </authorList>
    </citation>
    <scope>NUCLEOTIDE SEQUENCE</scope>
    <source>
        <strain evidence="1">ARSEF 14590</strain>
    </source>
</reference>
<dbReference type="PANTHER" id="PTHR11183">
    <property type="entry name" value="GLYCOGENIN SUBFAMILY MEMBER"/>
    <property type="match status" value="1"/>
</dbReference>
<keyword evidence="2" id="KW-1185">Reference proteome</keyword>
<dbReference type="AlphaFoldDB" id="A0AAJ0FXI2"/>
<proteinExistence type="predicted"/>
<keyword evidence="1" id="KW-0808">Transferase</keyword>
<evidence type="ECO:0000313" key="1">
    <source>
        <dbReference type="EMBL" id="KAK2592545.1"/>
    </source>
</evidence>
<gene>
    <name evidence="1" type="primary">GNT1</name>
    <name evidence="1" type="ORF">QQS21_009760</name>
</gene>
<dbReference type="Gene3D" id="3.90.550.10">
    <property type="entry name" value="Spore Coat Polysaccharide Biosynthesis Protein SpsA, Chain A"/>
    <property type="match status" value="1"/>
</dbReference>
<comment type="caution">
    <text evidence="1">The sequence shown here is derived from an EMBL/GenBank/DDBJ whole genome shotgun (WGS) entry which is preliminary data.</text>
</comment>
<name>A0AAJ0FXI2_9HYPO</name>
<evidence type="ECO:0000313" key="2">
    <source>
        <dbReference type="Proteomes" id="UP001251528"/>
    </source>
</evidence>